<dbReference type="EMBL" id="JBBPFD010000015">
    <property type="protein sequence ID" value="KAK7896289.1"/>
    <property type="molecule type" value="Genomic_DNA"/>
</dbReference>
<proteinExistence type="inferred from homology"/>
<protein>
    <recommendedName>
        <fullName evidence="7">Ciliary microtubule inner protein 2B</fullName>
    </recommendedName>
</protein>
<dbReference type="AlphaFoldDB" id="A0AAW0NMF4"/>
<comment type="caution">
    <text evidence="10">The sequence shown here is derived from an EMBL/GenBank/DDBJ whole genome shotgun (WGS) entry which is preliminary data.</text>
</comment>
<evidence type="ECO:0000256" key="2">
    <source>
        <dbReference type="ARBA" id="ARBA00022490"/>
    </source>
</evidence>
<keyword evidence="11" id="KW-1185">Reference proteome</keyword>
<keyword evidence="3" id="KW-0206">Cytoskeleton</keyword>
<sequence>MRAHGGMRRMSFGPDSIYIPQVNVDSSGTVRYADPDLCLFLLHRHRTDAAPEPSANPSPVSSYLRGAWPLSPRREEREERKCAVSSVCLCARPARGLFVFDCVATRVEELQRVWRRVEKRKAHGTDTMIDDATYTPDISKVLFTRTRTTSRVSVKYAGYCPQLKYHIGKPYGQLTSELLTDPHIKHSPRLMLSGLSRSDEAARSGIGRGIPDCHVRRIMPGYTGFIPKSQSHFACSYGEMCRRALTDFYQEQQRRSQQPSSAKLPQIHSHGGGRQSPGPELQTVASTHGRKHPGFTGHVPKARYLIGKGYPITTNEALIQFGKQQRHEPLSQDTAAAQDCSAPSSYRPNRAVVPYFTGHIPGYRFLYGQTFGQLSQNALEKSGSKRVAWVEC</sequence>
<keyword evidence="2" id="KW-0963">Cytoplasm</keyword>
<organism evidence="10 11">
    <name type="scientific">Mugilogobius chulae</name>
    <name type="common">yellowstripe goby</name>
    <dbReference type="NCBI Taxonomy" id="88201"/>
    <lineage>
        <taxon>Eukaryota</taxon>
        <taxon>Metazoa</taxon>
        <taxon>Chordata</taxon>
        <taxon>Craniata</taxon>
        <taxon>Vertebrata</taxon>
        <taxon>Euteleostomi</taxon>
        <taxon>Actinopterygii</taxon>
        <taxon>Neopterygii</taxon>
        <taxon>Teleostei</taxon>
        <taxon>Neoteleostei</taxon>
        <taxon>Acanthomorphata</taxon>
        <taxon>Gobiaria</taxon>
        <taxon>Gobiiformes</taxon>
        <taxon>Gobioidei</taxon>
        <taxon>Gobiidae</taxon>
        <taxon>Gobionellinae</taxon>
        <taxon>Mugilogobius</taxon>
    </lineage>
</organism>
<feature type="domain" description="Ciliary microtubule inner protein 2A-C-like" evidence="9">
    <location>
        <begin position="156"/>
        <end position="187"/>
    </location>
</feature>
<evidence type="ECO:0000259" key="9">
    <source>
        <dbReference type="Pfam" id="PF10629"/>
    </source>
</evidence>
<evidence type="ECO:0000313" key="11">
    <source>
        <dbReference type="Proteomes" id="UP001460270"/>
    </source>
</evidence>
<feature type="domain" description="Ciliary microtubule inner protein 2A-C-like" evidence="9">
    <location>
        <begin position="217"/>
        <end position="269"/>
    </location>
</feature>
<feature type="compositionally biased region" description="Polar residues" evidence="8">
    <location>
        <begin position="331"/>
        <end position="343"/>
    </location>
</feature>
<feature type="region of interest" description="Disordered" evidence="8">
    <location>
        <begin position="324"/>
        <end position="343"/>
    </location>
</feature>
<dbReference type="GO" id="GO:0005930">
    <property type="term" value="C:axoneme"/>
    <property type="evidence" value="ECO:0007669"/>
    <property type="project" value="UniProtKB-SubCell"/>
</dbReference>
<dbReference type="InterPro" id="IPR018902">
    <property type="entry name" value="CMI2A-C-like_dom"/>
</dbReference>
<keyword evidence="4" id="KW-0966">Cell projection</keyword>
<dbReference type="Proteomes" id="UP001460270">
    <property type="component" value="Unassembled WGS sequence"/>
</dbReference>
<name>A0AAW0NMF4_9GOBI</name>
<dbReference type="GO" id="GO:0015630">
    <property type="term" value="C:microtubule cytoskeleton"/>
    <property type="evidence" value="ECO:0007669"/>
    <property type="project" value="UniProtKB-ARBA"/>
</dbReference>
<evidence type="ECO:0000256" key="3">
    <source>
        <dbReference type="ARBA" id="ARBA00023212"/>
    </source>
</evidence>
<dbReference type="Pfam" id="PF10629">
    <property type="entry name" value="CMI2B-like"/>
    <property type="match status" value="2"/>
</dbReference>
<dbReference type="PANTHER" id="PTHR22146:SF8">
    <property type="entry name" value="PROTEIN FAM166B"/>
    <property type="match status" value="1"/>
</dbReference>
<comment type="function">
    <text evidence="5">Microtubule inner protein (MIP) part of the dynein-decorated doublet microtubules (DMTs) in cilia axoneme, which is required for motile cilia beating.</text>
</comment>
<evidence type="ECO:0000256" key="8">
    <source>
        <dbReference type="SAM" id="MobiDB-lite"/>
    </source>
</evidence>
<evidence type="ECO:0000256" key="6">
    <source>
        <dbReference type="ARBA" id="ARBA00035661"/>
    </source>
</evidence>
<evidence type="ECO:0000256" key="1">
    <source>
        <dbReference type="ARBA" id="ARBA00004430"/>
    </source>
</evidence>
<comment type="similarity">
    <text evidence="6">Belongs to the CIMIP2 family.</text>
</comment>
<comment type="subcellular location">
    <subcellularLocation>
        <location evidence="1">Cytoplasm</location>
        <location evidence="1">Cytoskeleton</location>
        <location evidence="1">Cilium axoneme</location>
    </subcellularLocation>
</comment>
<evidence type="ECO:0000256" key="4">
    <source>
        <dbReference type="ARBA" id="ARBA00023273"/>
    </source>
</evidence>
<dbReference type="PANTHER" id="PTHR22146">
    <property type="entry name" value="CAT EYE SYNDROME CRITICAL REGION PROTEIN 6"/>
    <property type="match status" value="1"/>
</dbReference>
<evidence type="ECO:0000256" key="7">
    <source>
        <dbReference type="ARBA" id="ARBA00041163"/>
    </source>
</evidence>
<gene>
    <name evidence="10" type="ORF">WMY93_021614</name>
</gene>
<reference evidence="11" key="1">
    <citation type="submission" date="2024-04" db="EMBL/GenBank/DDBJ databases">
        <title>Salinicola lusitanus LLJ914,a marine bacterium isolated from the Okinawa Trough.</title>
        <authorList>
            <person name="Li J."/>
        </authorList>
    </citation>
    <scope>NUCLEOTIDE SEQUENCE [LARGE SCALE GENOMIC DNA]</scope>
</reference>
<evidence type="ECO:0000256" key="5">
    <source>
        <dbReference type="ARBA" id="ARBA00035003"/>
    </source>
</evidence>
<feature type="region of interest" description="Disordered" evidence="8">
    <location>
        <begin position="250"/>
        <end position="298"/>
    </location>
</feature>
<accession>A0AAW0NMF4</accession>
<evidence type="ECO:0000313" key="10">
    <source>
        <dbReference type="EMBL" id="KAK7896289.1"/>
    </source>
</evidence>